<evidence type="ECO:0000313" key="5">
    <source>
        <dbReference type="EMBL" id="CAD9718566.1"/>
    </source>
</evidence>
<dbReference type="Proteomes" id="UP000316726">
    <property type="component" value="Chromosome 11"/>
</dbReference>
<keyword evidence="7" id="KW-1185">Reference proteome</keyword>
<keyword evidence="2" id="KW-0812">Transmembrane</keyword>
<dbReference type="EMBL" id="CP031044">
    <property type="protein sequence ID" value="QDZ23751.1"/>
    <property type="molecule type" value="Genomic_DNA"/>
</dbReference>
<dbReference type="InterPro" id="IPR001646">
    <property type="entry name" value="5peptide_repeat"/>
</dbReference>
<feature type="signal peptide" evidence="3">
    <location>
        <begin position="1"/>
        <end position="30"/>
    </location>
</feature>
<dbReference type="AlphaFoldDB" id="A0A5B8MTN3"/>
<keyword evidence="3" id="KW-0732">Signal</keyword>
<dbReference type="SUPFAM" id="SSF141571">
    <property type="entry name" value="Pentapeptide repeat-like"/>
    <property type="match status" value="1"/>
</dbReference>
<protein>
    <recommendedName>
        <fullName evidence="8">Pentapeptide repeat-containing protein</fullName>
    </recommendedName>
</protein>
<dbReference type="EMBL" id="HBHL01011252">
    <property type="protein sequence ID" value="CAD9718566.1"/>
    <property type="molecule type" value="Transcribed_RNA"/>
</dbReference>
<dbReference type="Pfam" id="PF00805">
    <property type="entry name" value="Pentapeptide"/>
    <property type="match status" value="1"/>
</dbReference>
<gene>
    <name evidence="6" type="ORF">A3770_11p62690</name>
    <name evidence="4" type="ORF">CPRI1469_LOCUS7431</name>
    <name evidence="5" type="ORF">CPRI1469_LOCUS7432</name>
</gene>
<evidence type="ECO:0000256" key="1">
    <source>
        <dbReference type="SAM" id="MobiDB-lite"/>
    </source>
</evidence>
<accession>A0A5B8MTN3</accession>
<organism evidence="6 7">
    <name type="scientific">Chloropicon primus</name>
    <dbReference type="NCBI Taxonomy" id="1764295"/>
    <lineage>
        <taxon>Eukaryota</taxon>
        <taxon>Viridiplantae</taxon>
        <taxon>Chlorophyta</taxon>
        <taxon>Chloropicophyceae</taxon>
        <taxon>Chloropicales</taxon>
        <taxon>Chloropicaceae</taxon>
        <taxon>Chloropicon</taxon>
    </lineage>
</organism>
<feature type="transmembrane region" description="Helical" evidence="2">
    <location>
        <begin position="185"/>
        <end position="206"/>
    </location>
</feature>
<evidence type="ECO:0000313" key="6">
    <source>
        <dbReference type="EMBL" id="QDZ23751.1"/>
    </source>
</evidence>
<sequence length="320" mass="33786">MTTVARMRFSGALWGITAWFLHAFVGVAAAAASHDCLEGWRAGPVNCTGARLIGVNLDGAYLPDSRFDGAYLAHSSLRGAYVAGSTFDNALLHRVSMEGMLANGASMRFATLVESGLAFSMLDYADLTGSSLAGCTGLDTVSAKGAETTASYGFHRNKVENKLHVPLIPPAVKSALLLLPGARDVAWMAFTTLVLVLGVSGLPLAIRLTRGKAEQNLEPVGEQGEKAQDSQEANAAKSEIKHKVAAKDEPANLQEGPAGKPKPEEDMKENIVPSPCSDQSDFSTAAVVPSLPSLRPMMRRRTTYGGAARNILTECSPNKA</sequence>
<evidence type="ECO:0000256" key="2">
    <source>
        <dbReference type="SAM" id="Phobius"/>
    </source>
</evidence>
<dbReference type="Gene3D" id="2.160.20.80">
    <property type="entry name" value="E3 ubiquitin-protein ligase SopA"/>
    <property type="match status" value="1"/>
</dbReference>
<reference evidence="6 7" key="1">
    <citation type="submission" date="2018-07" db="EMBL/GenBank/DDBJ databases">
        <title>The complete nuclear genome of the prasinophyte Chloropicon primus (CCMP1205).</title>
        <authorList>
            <person name="Pombert J.-F."/>
            <person name="Otis C."/>
            <person name="Turmel M."/>
            <person name="Lemieux C."/>
        </authorList>
    </citation>
    <scope>NUCLEOTIDE SEQUENCE [LARGE SCALE GENOMIC DNA]</scope>
    <source>
        <strain evidence="6 7">CCMP1205</strain>
    </source>
</reference>
<reference evidence="4" key="2">
    <citation type="submission" date="2021-01" db="EMBL/GenBank/DDBJ databases">
        <authorList>
            <person name="Corre E."/>
            <person name="Pelletier E."/>
            <person name="Niang G."/>
            <person name="Scheremetjew M."/>
            <person name="Finn R."/>
            <person name="Kale V."/>
            <person name="Holt S."/>
            <person name="Cochrane G."/>
            <person name="Meng A."/>
            <person name="Brown T."/>
            <person name="Cohen L."/>
        </authorList>
    </citation>
    <scope>NUCLEOTIDE SEQUENCE</scope>
    <source>
        <strain evidence="4">CCMP1205</strain>
    </source>
</reference>
<feature type="region of interest" description="Disordered" evidence="1">
    <location>
        <begin position="217"/>
        <end position="283"/>
    </location>
</feature>
<dbReference type="EMBL" id="HBHL01011251">
    <property type="protein sequence ID" value="CAD9718565.1"/>
    <property type="molecule type" value="Transcribed_RNA"/>
</dbReference>
<keyword evidence="2" id="KW-0472">Membrane</keyword>
<proteinExistence type="predicted"/>
<evidence type="ECO:0000313" key="7">
    <source>
        <dbReference type="Proteomes" id="UP000316726"/>
    </source>
</evidence>
<feature type="chain" id="PRO_5036366826" description="Pentapeptide repeat-containing protein" evidence="3">
    <location>
        <begin position="31"/>
        <end position="320"/>
    </location>
</feature>
<evidence type="ECO:0008006" key="8">
    <source>
        <dbReference type="Google" id="ProtNLM"/>
    </source>
</evidence>
<evidence type="ECO:0000256" key="3">
    <source>
        <dbReference type="SAM" id="SignalP"/>
    </source>
</evidence>
<name>A0A5B8MTN3_9CHLO</name>
<feature type="compositionally biased region" description="Basic and acidic residues" evidence="1">
    <location>
        <begin position="238"/>
        <end position="250"/>
    </location>
</feature>
<evidence type="ECO:0000313" key="4">
    <source>
        <dbReference type="EMBL" id="CAD9718565.1"/>
    </source>
</evidence>
<keyword evidence="2" id="KW-1133">Transmembrane helix</keyword>